<comment type="similarity">
    <text evidence="2">Belongs to the major facilitator superfamily. TCR/Tet family.</text>
</comment>
<feature type="transmembrane region" description="Helical" evidence="7">
    <location>
        <begin position="193"/>
        <end position="216"/>
    </location>
</feature>
<evidence type="ECO:0000256" key="1">
    <source>
        <dbReference type="ARBA" id="ARBA00004141"/>
    </source>
</evidence>
<dbReference type="GO" id="GO:0005886">
    <property type="term" value="C:plasma membrane"/>
    <property type="evidence" value="ECO:0007669"/>
    <property type="project" value="TreeGrafter"/>
</dbReference>
<feature type="transmembrane region" description="Helical" evidence="7">
    <location>
        <begin position="103"/>
        <end position="127"/>
    </location>
</feature>
<dbReference type="FunFam" id="1.20.1250.20:FF:000373">
    <property type="entry name" value="Vacuolar basic amino acid transporter"/>
    <property type="match status" value="1"/>
</dbReference>
<dbReference type="SUPFAM" id="SSF103473">
    <property type="entry name" value="MFS general substrate transporter"/>
    <property type="match status" value="1"/>
</dbReference>
<feature type="transmembrane region" description="Helical" evidence="7">
    <location>
        <begin position="497"/>
        <end position="516"/>
    </location>
</feature>
<dbReference type="RefSeq" id="XP_056038005.1">
    <property type="nucleotide sequence ID" value="XM_056182240.1"/>
</dbReference>
<comment type="subcellular location">
    <subcellularLocation>
        <location evidence="1">Membrane</location>
        <topology evidence="1">Multi-pass membrane protein</topology>
    </subcellularLocation>
</comment>
<dbReference type="GO" id="GO:0022857">
    <property type="term" value="F:transmembrane transporter activity"/>
    <property type="evidence" value="ECO:0007669"/>
    <property type="project" value="InterPro"/>
</dbReference>
<keyword evidence="10" id="KW-1185">Reference proteome</keyword>
<reference evidence="9 10" key="1">
    <citation type="journal article" date="2023" name="G3 (Bethesda)">
        <title>A high-quality reference genome for the fission yeast Schizosaccharomyces osmophilus.</title>
        <authorList>
            <person name="Jia G.S."/>
            <person name="Zhang W.C."/>
            <person name="Liang Y."/>
            <person name="Liu X.H."/>
            <person name="Rhind N."/>
            <person name="Pidoux A."/>
            <person name="Brysch-Herzberg M."/>
            <person name="Du L.L."/>
        </authorList>
    </citation>
    <scope>NUCLEOTIDE SEQUENCE [LARGE SCALE GENOMIC DNA]</scope>
    <source>
        <strain evidence="9 10">CBS 15793</strain>
    </source>
</reference>
<gene>
    <name evidence="9" type="ORF">SOMG_03450</name>
</gene>
<evidence type="ECO:0000256" key="7">
    <source>
        <dbReference type="SAM" id="Phobius"/>
    </source>
</evidence>
<feature type="transmembrane region" description="Helical" evidence="7">
    <location>
        <begin position="328"/>
        <end position="345"/>
    </location>
</feature>
<feature type="transmembrane region" description="Helical" evidence="7">
    <location>
        <begin position="560"/>
        <end position="578"/>
    </location>
</feature>
<feature type="transmembrane region" description="Helical" evidence="7">
    <location>
        <begin position="139"/>
        <end position="158"/>
    </location>
</feature>
<evidence type="ECO:0000256" key="5">
    <source>
        <dbReference type="ARBA" id="ARBA00023136"/>
    </source>
</evidence>
<keyword evidence="5 7" id="KW-0472">Membrane</keyword>
<evidence type="ECO:0000313" key="9">
    <source>
        <dbReference type="EMBL" id="WBW73762.1"/>
    </source>
</evidence>
<proteinExistence type="inferred from homology"/>
<feature type="transmembrane region" description="Helical" evidence="7">
    <location>
        <begin position="399"/>
        <end position="423"/>
    </location>
</feature>
<dbReference type="InterPro" id="IPR011701">
    <property type="entry name" value="MFS"/>
</dbReference>
<feature type="transmembrane region" description="Helical" evidence="7">
    <location>
        <begin position="297"/>
        <end position="316"/>
    </location>
</feature>
<dbReference type="PRINTS" id="PR01036">
    <property type="entry name" value="TCRTETB"/>
</dbReference>
<dbReference type="Proteomes" id="UP001212411">
    <property type="component" value="Chromosome 2"/>
</dbReference>
<evidence type="ECO:0000256" key="3">
    <source>
        <dbReference type="ARBA" id="ARBA00022692"/>
    </source>
</evidence>
<feature type="region of interest" description="Disordered" evidence="6">
    <location>
        <begin position="1"/>
        <end position="29"/>
    </location>
</feature>
<dbReference type="EMBL" id="CP115612">
    <property type="protein sequence ID" value="WBW73762.1"/>
    <property type="molecule type" value="Genomic_DNA"/>
</dbReference>
<evidence type="ECO:0000256" key="2">
    <source>
        <dbReference type="ARBA" id="ARBA00007520"/>
    </source>
</evidence>
<dbReference type="CDD" id="cd17502">
    <property type="entry name" value="MFS_Azr1_MDR_like"/>
    <property type="match status" value="1"/>
</dbReference>
<evidence type="ECO:0000256" key="6">
    <source>
        <dbReference type="SAM" id="MobiDB-lite"/>
    </source>
</evidence>
<feature type="transmembrane region" description="Helical" evidence="7">
    <location>
        <begin position="432"/>
        <end position="453"/>
    </location>
</feature>
<evidence type="ECO:0000256" key="4">
    <source>
        <dbReference type="ARBA" id="ARBA00022989"/>
    </source>
</evidence>
<dbReference type="KEGG" id="som:SOMG_03450"/>
<dbReference type="InterPro" id="IPR036259">
    <property type="entry name" value="MFS_trans_sf"/>
</dbReference>
<feature type="transmembrane region" description="Helical" evidence="7">
    <location>
        <begin position="256"/>
        <end position="277"/>
    </location>
</feature>
<sequence>MHNSISSNHALDYYDQDVPASNEKPLTKSISIDSDAADSLQRNQFLSSDKASTAVLSPNAYKSSESSKAIDEKVDANVHVRDNASEKTKKDEDIQMIPENNMFIVVPALVLTLFLAALDNTIVTVALPTISEHFHDASHSFWIGTSYSLATNAILPAVGVLSNIVGRKPMLYVSVFFFMLGSALSGASQNMIMLIVCRAIQGLGGGGITSLVNIIISDITPLKTRPVYTGLVASAWGIALVLGPILGGVICQRTTWRWIFFINLPVGGLAISCLIFFLRLLPVRRQSFRTFLKTFDFFGLITVITGVVLFLLGISLGASSGRWSRPSVLPYIIVGAALVVIAFVYDFNTKRNAVLPSVFFKNINSLSLLVCSFVHFLNYYLFSYYIPQYFQRIRGDDPIMAGVHFLPGGCVLCFFSITVGLILKKLGRYKPLLYIGAVACTAGMGSLISLGAYSSFPKAMGLTTIYMFGSGFFFLPPMIAMQAAFPPSLMSMATATLMFIRNIGGAIGITVGEVIFSQRVTGAFHGNSSIASLSYEQIQQYPAHERDHIEETFASAFRTIWIFATIAMAIGAVAVLFVKSNSIVQKSEKVPAKEQKNEQV</sequence>
<dbReference type="PANTHER" id="PTHR23501:SF102">
    <property type="entry name" value="DRUG TRANSPORTER, PUTATIVE (AFU_ORTHOLOGUE AFUA_3G08530)-RELATED"/>
    <property type="match status" value="1"/>
</dbReference>
<name>A0AAE9WCB6_9SCHI</name>
<dbReference type="PROSITE" id="PS50850">
    <property type="entry name" value="MFS"/>
    <property type="match status" value="1"/>
</dbReference>
<evidence type="ECO:0000259" key="8">
    <source>
        <dbReference type="PROSITE" id="PS50850"/>
    </source>
</evidence>
<dbReference type="AlphaFoldDB" id="A0AAE9WCB6"/>
<dbReference type="Gene3D" id="1.20.1250.20">
    <property type="entry name" value="MFS general substrate transporter like domains"/>
    <property type="match status" value="2"/>
</dbReference>
<feature type="transmembrane region" description="Helical" evidence="7">
    <location>
        <begin position="170"/>
        <end position="187"/>
    </location>
</feature>
<accession>A0AAE9WCB6</accession>
<keyword evidence="4 7" id="KW-1133">Transmembrane helix</keyword>
<dbReference type="Pfam" id="PF07690">
    <property type="entry name" value="MFS_1"/>
    <property type="match status" value="1"/>
</dbReference>
<organism evidence="9 10">
    <name type="scientific">Schizosaccharomyces osmophilus</name>
    <dbReference type="NCBI Taxonomy" id="2545709"/>
    <lineage>
        <taxon>Eukaryota</taxon>
        <taxon>Fungi</taxon>
        <taxon>Dikarya</taxon>
        <taxon>Ascomycota</taxon>
        <taxon>Taphrinomycotina</taxon>
        <taxon>Schizosaccharomycetes</taxon>
        <taxon>Schizosaccharomycetales</taxon>
        <taxon>Schizosaccharomycetaceae</taxon>
        <taxon>Schizosaccharomyces</taxon>
    </lineage>
</organism>
<feature type="domain" description="Major facilitator superfamily (MFS) profile" evidence="8">
    <location>
        <begin position="105"/>
        <end position="583"/>
    </location>
</feature>
<dbReference type="InterPro" id="IPR020846">
    <property type="entry name" value="MFS_dom"/>
</dbReference>
<feature type="transmembrane region" description="Helical" evidence="7">
    <location>
        <begin position="465"/>
        <end position="485"/>
    </location>
</feature>
<feature type="transmembrane region" description="Helical" evidence="7">
    <location>
        <begin position="228"/>
        <end position="250"/>
    </location>
</feature>
<evidence type="ECO:0000313" key="10">
    <source>
        <dbReference type="Proteomes" id="UP001212411"/>
    </source>
</evidence>
<protein>
    <submittedName>
        <fullName evidence="9">Transmembrane transporter</fullName>
    </submittedName>
</protein>
<keyword evidence="3 7" id="KW-0812">Transmembrane</keyword>
<feature type="transmembrane region" description="Helical" evidence="7">
    <location>
        <begin position="366"/>
        <end position="387"/>
    </location>
</feature>
<dbReference type="GeneID" id="80876929"/>
<dbReference type="PANTHER" id="PTHR23501">
    <property type="entry name" value="MAJOR FACILITATOR SUPERFAMILY"/>
    <property type="match status" value="1"/>
</dbReference>